<dbReference type="Proteomes" id="UP001597557">
    <property type="component" value="Unassembled WGS sequence"/>
</dbReference>
<sequence length="207" mass="23909">MKLFGLLVVFCCLMGKVNAQSAHPPYPVIGKNDTIKTYLTLLDGEMVPWVVTNEVVIRAGRIFKTDADRKAFNLLRYNVSKVIPYAHFAGDRYRKLQRDLALTGDKDKQKQLIETCNHEIKDMFNRDIKNLTISQGEILIKLINRETDVTTYAVVKELKGTITAFSMQMLAGLFGHNLKETYDREEQRDIETILQEYNYDSYKSPYQ</sequence>
<dbReference type="InterPro" id="IPR025636">
    <property type="entry name" value="DUF4294"/>
</dbReference>
<protein>
    <submittedName>
        <fullName evidence="2">DUF4294 domain-containing protein</fullName>
    </submittedName>
</protein>
<name>A0ABW5YFC2_9SPHI</name>
<comment type="caution">
    <text evidence="2">The sequence shown here is derived from an EMBL/GenBank/DDBJ whole genome shotgun (WGS) entry which is preliminary data.</text>
</comment>
<feature type="signal peptide" evidence="1">
    <location>
        <begin position="1"/>
        <end position="21"/>
    </location>
</feature>
<evidence type="ECO:0000313" key="3">
    <source>
        <dbReference type="Proteomes" id="UP001597557"/>
    </source>
</evidence>
<gene>
    <name evidence="2" type="ORF">ACFS5N_15900</name>
</gene>
<accession>A0ABW5YFC2</accession>
<reference evidence="3" key="1">
    <citation type="journal article" date="2019" name="Int. J. Syst. Evol. Microbiol.">
        <title>The Global Catalogue of Microorganisms (GCM) 10K type strain sequencing project: providing services to taxonomists for standard genome sequencing and annotation.</title>
        <authorList>
            <consortium name="The Broad Institute Genomics Platform"/>
            <consortium name="The Broad Institute Genome Sequencing Center for Infectious Disease"/>
            <person name="Wu L."/>
            <person name="Ma J."/>
        </authorList>
    </citation>
    <scope>NUCLEOTIDE SEQUENCE [LARGE SCALE GENOMIC DNA]</scope>
    <source>
        <strain evidence="3">KCTC 22437</strain>
    </source>
</reference>
<dbReference type="EMBL" id="JBHUPD010000003">
    <property type="protein sequence ID" value="MFD2873966.1"/>
    <property type="molecule type" value="Genomic_DNA"/>
</dbReference>
<dbReference type="Pfam" id="PF14127">
    <property type="entry name" value="DUF4294"/>
    <property type="match status" value="1"/>
</dbReference>
<evidence type="ECO:0000256" key="1">
    <source>
        <dbReference type="SAM" id="SignalP"/>
    </source>
</evidence>
<evidence type="ECO:0000313" key="2">
    <source>
        <dbReference type="EMBL" id="MFD2873966.1"/>
    </source>
</evidence>
<keyword evidence="1" id="KW-0732">Signal</keyword>
<keyword evidence="3" id="KW-1185">Reference proteome</keyword>
<feature type="chain" id="PRO_5046598184" evidence="1">
    <location>
        <begin position="22"/>
        <end position="207"/>
    </location>
</feature>
<organism evidence="2 3">
    <name type="scientific">Mucilaginibacter ximonensis</name>
    <dbReference type="NCBI Taxonomy" id="538021"/>
    <lineage>
        <taxon>Bacteria</taxon>
        <taxon>Pseudomonadati</taxon>
        <taxon>Bacteroidota</taxon>
        <taxon>Sphingobacteriia</taxon>
        <taxon>Sphingobacteriales</taxon>
        <taxon>Sphingobacteriaceae</taxon>
        <taxon>Mucilaginibacter</taxon>
    </lineage>
</organism>
<proteinExistence type="predicted"/>
<dbReference type="RefSeq" id="WP_377187724.1">
    <property type="nucleotide sequence ID" value="NZ_JBHUPD010000003.1"/>
</dbReference>